<proteinExistence type="predicted"/>
<keyword evidence="1" id="KW-0472">Membrane</keyword>
<sequence>MVDNHKCKNSLKNFKYLPDRSDELLNLLYDEYLYRKNCQYDTCLTILIDEIVKNNTEFSLSHGISSYKRIEEVESNDELILASFAVILSIVALIITFASLTHPKSNIIDIVTMVILSIIIILYFFWECYKKIKQMLTKRSVKLAISIFLLEQALIKKRI</sequence>
<feature type="transmembrane region" description="Helical" evidence="1">
    <location>
        <begin position="107"/>
        <end position="126"/>
    </location>
</feature>
<evidence type="ECO:0000256" key="1">
    <source>
        <dbReference type="SAM" id="Phobius"/>
    </source>
</evidence>
<evidence type="ECO:0000313" key="3">
    <source>
        <dbReference type="EMBL" id="SPS11086.1"/>
    </source>
</evidence>
<protein>
    <submittedName>
        <fullName evidence="3">Uncharacterized protein</fullName>
    </submittedName>
</protein>
<dbReference type="EMBL" id="NCWV01000024">
    <property type="protein sequence ID" value="PAK87997.1"/>
    <property type="molecule type" value="Genomic_DNA"/>
</dbReference>
<dbReference type="RefSeq" id="WP_095348673.1">
    <property type="nucleotide sequence ID" value="NZ_CP184687.1"/>
</dbReference>
<dbReference type="EMBL" id="OGTW02000042">
    <property type="protein sequence ID" value="SPS11086.1"/>
    <property type="molecule type" value="Genomic_DNA"/>
</dbReference>
<organism evidence="3 5">
    <name type="scientific">Lactococcus lactis</name>
    <dbReference type="NCBI Taxonomy" id="1358"/>
    <lineage>
        <taxon>Bacteria</taxon>
        <taxon>Bacillati</taxon>
        <taxon>Bacillota</taxon>
        <taxon>Bacilli</taxon>
        <taxon>Lactobacillales</taxon>
        <taxon>Streptococcaceae</taxon>
        <taxon>Lactococcus</taxon>
    </lineage>
</organism>
<keyword evidence="1" id="KW-0812">Transmembrane</keyword>
<evidence type="ECO:0000313" key="4">
    <source>
        <dbReference type="Proteomes" id="UP000215635"/>
    </source>
</evidence>
<evidence type="ECO:0000313" key="2">
    <source>
        <dbReference type="EMBL" id="PAK87997.1"/>
    </source>
</evidence>
<evidence type="ECO:0000313" key="5">
    <source>
        <dbReference type="Proteomes" id="UP000279235"/>
    </source>
</evidence>
<keyword evidence="1" id="KW-1133">Transmembrane helix</keyword>
<reference evidence="5" key="3">
    <citation type="submission" date="2018-05" db="EMBL/GenBank/DDBJ databases">
        <authorList>
            <person name="Duru I."/>
        </authorList>
    </citation>
    <scope>NUCLEOTIDE SEQUENCE [LARGE SCALE GENOMIC DNA]</scope>
</reference>
<gene>
    <name evidence="3" type="ORF">AMHIJAGA_01019</name>
    <name evidence="2" type="ORF">B8W88_11860</name>
</gene>
<dbReference type="Proteomes" id="UP000215635">
    <property type="component" value="Unassembled WGS sequence"/>
</dbReference>
<dbReference type="Proteomes" id="UP000279235">
    <property type="component" value="Unassembled WGS sequence"/>
</dbReference>
<reference evidence="3" key="2">
    <citation type="submission" date="2018-05" db="EMBL/GenBank/DDBJ databases">
        <authorList>
            <person name="Lanie J.A."/>
            <person name="Ng W.-L."/>
            <person name="Kazmierczak K.M."/>
            <person name="Andrzejewski T.M."/>
            <person name="Davidsen T.M."/>
            <person name="Wayne K.J."/>
            <person name="Tettelin H."/>
            <person name="Glass J.I."/>
            <person name="Rusch D."/>
            <person name="Podicherti R."/>
            <person name="Tsui H.-C.T."/>
            <person name="Winkler M.E."/>
        </authorList>
    </citation>
    <scope>NUCLEOTIDE SEQUENCE</scope>
    <source>
        <strain evidence="3">Lactococcus lactis</strain>
    </source>
</reference>
<accession>A0A3N6MW57</accession>
<reference evidence="2 4" key="1">
    <citation type="submission" date="2017-04" db="EMBL/GenBank/DDBJ databases">
        <title>Kefir bacterial isolates.</title>
        <authorList>
            <person name="Kim Y."/>
            <person name="Blasche S."/>
            <person name="Patil K.R."/>
        </authorList>
    </citation>
    <scope>NUCLEOTIDE SEQUENCE [LARGE SCALE GENOMIC DNA]</scope>
    <source>
        <strain evidence="2 4">OG2</strain>
    </source>
</reference>
<name>A0A3N6MW57_9LACT</name>
<dbReference type="AlphaFoldDB" id="A0A3N6MW57"/>
<feature type="transmembrane region" description="Helical" evidence="1">
    <location>
        <begin position="79"/>
        <end position="101"/>
    </location>
</feature>